<evidence type="ECO:0008006" key="4">
    <source>
        <dbReference type="Google" id="ProtNLM"/>
    </source>
</evidence>
<accession>G0A618</accession>
<organism evidence="2 3">
    <name type="scientific">Methylomonas methanica (strain DSM 25384 / MC09)</name>
    <dbReference type="NCBI Taxonomy" id="857087"/>
    <lineage>
        <taxon>Bacteria</taxon>
        <taxon>Pseudomonadati</taxon>
        <taxon>Pseudomonadota</taxon>
        <taxon>Gammaproteobacteria</taxon>
        <taxon>Methylococcales</taxon>
        <taxon>Methylococcaceae</taxon>
        <taxon>Methylomonas</taxon>
    </lineage>
</organism>
<keyword evidence="3" id="KW-1185">Reference proteome</keyword>
<gene>
    <name evidence="2" type="ordered locus">Metme_2062</name>
</gene>
<dbReference type="STRING" id="857087.Metme_2062"/>
<dbReference type="KEGG" id="mmt:Metme_2062"/>
<dbReference type="OrthoDB" id="259335at2"/>
<keyword evidence="1" id="KW-0732">Signal</keyword>
<dbReference type="HOGENOM" id="CLU_771243_0_0_6"/>
<reference evidence="2 3" key="1">
    <citation type="journal article" date="2011" name="J. Bacteriol.">
        <title>Complete Genome Sequence of the Aerobic Marine Methanotroph Methylomonas methanica MC09.</title>
        <authorList>
            <person name="Boden R."/>
            <person name="Cunliffe M."/>
            <person name="Scanlan J."/>
            <person name="Moussard H."/>
            <person name="Kits K.D."/>
            <person name="Klotz M.G."/>
            <person name="Jetten M.S."/>
            <person name="Vuilleumier S."/>
            <person name="Han J."/>
            <person name="Peters L."/>
            <person name="Mikhailova N."/>
            <person name="Teshima H."/>
            <person name="Tapia R."/>
            <person name="Kyrpides N."/>
            <person name="Ivanova N."/>
            <person name="Pagani I."/>
            <person name="Cheng J.F."/>
            <person name="Goodwin L."/>
            <person name="Han C."/>
            <person name="Hauser L."/>
            <person name="Land M.L."/>
            <person name="Lapidus A."/>
            <person name="Lucas S."/>
            <person name="Pitluck S."/>
            <person name="Woyke T."/>
            <person name="Stein L."/>
            <person name="Murrell J.C."/>
        </authorList>
    </citation>
    <scope>NUCLEOTIDE SEQUENCE [LARGE SCALE GENOMIC DNA]</scope>
    <source>
        <strain evidence="2 3">MC09</strain>
    </source>
</reference>
<dbReference type="Proteomes" id="UP000008888">
    <property type="component" value="Chromosome"/>
</dbReference>
<evidence type="ECO:0000256" key="1">
    <source>
        <dbReference type="SAM" id="SignalP"/>
    </source>
</evidence>
<proteinExistence type="predicted"/>
<dbReference type="eggNOG" id="ENOG502ZKNW">
    <property type="taxonomic scope" value="Bacteria"/>
</dbReference>
<name>G0A618_METMM</name>
<evidence type="ECO:0000313" key="2">
    <source>
        <dbReference type="EMBL" id="AEG00468.1"/>
    </source>
</evidence>
<feature type="chain" id="PRO_5003396581" description="Secreted protein" evidence="1">
    <location>
        <begin position="26"/>
        <end position="364"/>
    </location>
</feature>
<protein>
    <recommendedName>
        <fullName evidence="4">Secreted protein</fullName>
    </recommendedName>
</protein>
<reference evidence="3" key="3">
    <citation type="submission" date="2011-05" db="EMBL/GenBank/DDBJ databases">
        <title>Complete sequence of Methylomonas methanica MC09.</title>
        <authorList>
            <consortium name="US DOE Joint Genome Institute"/>
            <person name="Lucas S."/>
            <person name="Han J."/>
            <person name="Lapidus A."/>
            <person name="Cheng J.-F."/>
            <person name="Goodwin L."/>
            <person name="Pitluck S."/>
            <person name="Peters L."/>
            <person name="Mikhailova N."/>
            <person name="Teshima H."/>
            <person name="Han C."/>
            <person name="Tapia R."/>
            <person name="Land M."/>
            <person name="Hauser L."/>
            <person name="Kyrpides N."/>
            <person name="Ivanova N."/>
            <person name="Pagani I."/>
            <person name="Stein L."/>
            <person name="Woyke T."/>
        </authorList>
    </citation>
    <scope>NUCLEOTIDE SEQUENCE [LARGE SCALE GENOMIC DNA]</scope>
    <source>
        <strain evidence="3">MC09</strain>
    </source>
</reference>
<evidence type="ECO:0000313" key="3">
    <source>
        <dbReference type="Proteomes" id="UP000008888"/>
    </source>
</evidence>
<dbReference type="RefSeq" id="WP_013818712.1">
    <property type="nucleotide sequence ID" value="NC_015572.1"/>
</dbReference>
<feature type="signal peptide" evidence="1">
    <location>
        <begin position="1"/>
        <end position="25"/>
    </location>
</feature>
<dbReference type="AlphaFoldDB" id="G0A618"/>
<reference key="2">
    <citation type="submission" date="2011-05" db="EMBL/GenBank/DDBJ databases">
        <title>Complete genome sequence of the aerobic marine methanotroph Methylomonas methanica MC09.</title>
        <authorList>
            <person name="Boden R."/>
            <person name="Cunliffe M."/>
            <person name="Scanlan J."/>
            <person name="Moussard H."/>
            <person name="Kits K.D."/>
            <person name="Klotz M."/>
            <person name="Jetten M."/>
            <person name="Vuilleumier S."/>
            <person name="Han J."/>
            <person name="Peters L."/>
            <person name="Mikhailova N."/>
            <person name="Teshima H."/>
            <person name="Tapia R."/>
            <person name="Kyrpides N."/>
            <person name="Ivanova N."/>
            <person name="Pagani I."/>
            <person name="Cheng J.-F."/>
            <person name="Goodwin L."/>
            <person name="Han C."/>
            <person name="Hauser L."/>
            <person name="Land M."/>
            <person name="Lapidus A."/>
            <person name="Lucas S."/>
            <person name="Pitluck S."/>
            <person name="Woyke T."/>
            <person name="Stein L.Y."/>
            <person name="Murrell C."/>
        </authorList>
    </citation>
    <scope>NUCLEOTIDE SEQUENCE</scope>
    <source>
        <strain>MC09</strain>
    </source>
</reference>
<dbReference type="EMBL" id="CP002738">
    <property type="protein sequence ID" value="AEG00468.1"/>
    <property type="molecule type" value="Genomic_DNA"/>
</dbReference>
<sequence>MNNKRKLIGLLLGTGAIMASNSVFASTTFGTLSNFDVFNDSTTNSYYGFEIELEGIDSSSVANFNGNFYTFHNWHYGSGQVSTANGSTIVRYYDGGVHSTSPFTSTITNTGGHSCITIDGCEHFGLALNGAPTASRYFWLDQAGNRTTAVNLIGAPIINVVQPPAPAPGVPAPAPQVQFVMEAPEAPEAPEANQKFSDAVWVKVIKTELDLEHMANLDDLMADNPDKIADAENDGVEVEWKLLQRRLDDPNGVNNKLDSGLQDAGANAEQVLRTYQFFAFTGTYDPEHEAKCLEAGSCEDDLQNDPANVGLYVGRLLGQQMVAANLNGPIEFPAQVPLPGAVWLFGSVLAGFTGISRRKLLAKK</sequence>